<reference evidence="13" key="1">
    <citation type="submission" date="2020-03" db="EMBL/GenBank/DDBJ databases">
        <title>Studies in the Genomics of Life Span.</title>
        <authorList>
            <person name="Glass D."/>
        </authorList>
    </citation>
    <scope>NUCLEOTIDE SEQUENCE</scope>
    <source>
        <strain evidence="13">LTLLF</strain>
        <tissue evidence="13">Muscle</tissue>
    </source>
</reference>
<feature type="compositionally biased region" description="Polar residues" evidence="11">
    <location>
        <begin position="428"/>
        <end position="456"/>
    </location>
</feature>
<dbReference type="InterPro" id="IPR013087">
    <property type="entry name" value="Znf_C2H2_type"/>
</dbReference>
<evidence type="ECO:0000259" key="12">
    <source>
        <dbReference type="PROSITE" id="PS50157"/>
    </source>
</evidence>
<evidence type="ECO:0000256" key="1">
    <source>
        <dbReference type="ARBA" id="ARBA00022723"/>
    </source>
</evidence>
<gene>
    <name evidence="13" type="ORF">LTLLF_112025</name>
</gene>
<keyword evidence="1" id="KW-0479">Metal-binding</keyword>
<dbReference type="Gene3D" id="3.30.160.60">
    <property type="entry name" value="Classic Zinc Finger"/>
    <property type="match status" value="1"/>
</dbReference>
<dbReference type="GO" id="GO:0005634">
    <property type="term" value="C:nucleus"/>
    <property type="evidence" value="ECO:0007669"/>
    <property type="project" value="TreeGrafter"/>
</dbReference>
<dbReference type="PROSITE" id="PS00028">
    <property type="entry name" value="ZINC_FINGER_C2H2_1"/>
    <property type="match status" value="2"/>
</dbReference>
<keyword evidence="9" id="KW-0539">Nucleus</keyword>
<evidence type="ECO:0000256" key="9">
    <source>
        <dbReference type="ARBA" id="ARBA00023242"/>
    </source>
</evidence>
<evidence type="ECO:0000256" key="5">
    <source>
        <dbReference type="ARBA" id="ARBA00023015"/>
    </source>
</evidence>
<feature type="compositionally biased region" description="Gly residues" evidence="11">
    <location>
        <begin position="101"/>
        <end position="114"/>
    </location>
</feature>
<name>A0A8J6GY58_MICOH</name>
<feature type="region of interest" description="Disordered" evidence="11">
    <location>
        <begin position="101"/>
        <end position="126"/>
    </location>
</feature>
<dbReference type="PANTHER" id="PTHR15740:SF2">
    <property type="entry name" value="ACTIVITY-DEPENDENT NEUROPROTECTOR HOMEOBOX PROTEIN 2"/>
    <property type="match status" value="1"/>
</dbReference>
<keyword evidence="2" id="KW-0677">Repeat</keyword>
<evidence type="ECO:0000256" key="8">
    <source>
        <dbReference type="ARBA" id="ARBA00023163"/>
    </source>
</evidence>
<keyword evidence="6 13" id="KW-0238">DNA-binding</keyword>
<sequence length="1287" mass="139594">MTSPPTQSLTRACLEVGSADGQPPGPSGSMGGGCSGHTPSRAWRPAGSRGLEGPVESAQGVPRHTLPPLAGLAGMQMRQRHFLRQLSAIFSFWRAGGGTGAGRGSRRVGGGRGGVATAAGRGAPGAPRKISKMFQIPVQNLDSIRKVRKRVKGILVDIGLDSCKELLKDLKGFEPGEKYFYNTSWSDVSLWEPSGKKVRYRTKPYCCTLCRYSTKVLASLKNHLHRYHEDEADQELMIPCPNCPFSSQPRVVGKHFRMFHAPARKVQNYTVNILGEEKTLRSDVISFTCLKCNFSNTLYYSMKKHVLVAHFHYLINSYFGFRTEETEQPKASDPASVDKVLSFDKYYCKKCNAIASSQDALMYHILTSDVHRDLENKLRSVISEHIKRTGFLKQMHIAPKPVTHLALPPNSSASSIAAPPSCFHLTLPPNSQSPGTVQPVTVAPGTSGSLTHSPPTTAQSHVALVSSPLPVCQNSLTLKPSAPPPVFISHSVPLNQPGSTSVLPVNKSVRASILPMNQAVRPGVLPLTQPMKSISRPVGPINRPVGPGVLPVSPSVNSGALQSAYPEGISVGRAVPSGVLPAGQVAPAGVNPGQTATSGVLPTGQVVQSSVLPVGQTPSRVLPPGQTVPLRVLPAGQVVSPGLLSSNQTVPSAVVPVNQGVSSGVLQLSQPVTPGVLPVGPPVRPGVLQLSPSVSTNILPVSQPVRAGTSQNTTFLTSGSILRQLIPTGKQVNGIPTYTLAPVSVTLPMSSGGGLATVATPPQVPMQFLPSSSGTQMANSLPSLPSPQVLVSPAPSVFVQATSPVADTNQALRQAKQWKTCPVCNELFPSNVYQVHMEVAHKQSESQRCRVCNELFPANVYQVHMEMAHNQSESKSGEKLEPEKLAACAPFLKWMREKTVRCLSCKCLVSQEELMHHLLMHGLGCLFCPCTFHDVRGLVEHSRTKHLGKKRLSLDYSNRGFQLDLDANGNLLFPHLDFITILPREKLGEREVYLAILAGIHSKSLVPVYVKVRPQPEVSPKLPSKQKLTCPFCFGTFVTADAYELHLKERHHVMPTVHTMLRSPAFKCIHCCGVYTGNMTLGAIAVHLLHCRSAPKDSSSDLQGQPGFIESSELLLVNGEVIPDSTFAVKRKLPEGHLRAEDQRDGDKPQLTPDTDAVPGPERGLSTVPLKRQKNESKTEGSGVSDDSLQVLALDPTKYGGRSYEDKKQFLRDYFHKRPYPRRKEVELLTSLLWVWKIDMASFFGKRRYICMKAIKTHKPSVLLGFDMSELKNVKHSLNFECESQDL</sequence>
<dbReference type="PANTHER" id="PTHR15740">
    <property type="entry name" value="NEUROPROTECTIVE PEPTIDE-CONTAINING PROTEIN"/>
    <property type="match status" value="1"/>
</dbReference>
<feature type="region of interest" description="Disordered" evidence="11">
    <location>
        <begin position="1133"/>
        <end position="1187"/>
    </location>
</feature>
<evidence type="ECO:0000256" key="4">
    <source>
        <dbReference type="ARBA" id="ARBA00022833"/>
    </source>
</evidence>
<proteinExistence type="predicted"/>
<evidence type="ECO:0000256" key="3">
    <source>
        <dbReference type="ARBA" id="ARBA00022771"/>
    </source>
</evidence>
<dbReference type="PROSITE" id="PS50157">
    <property type="entry name" value="ZINC_FINGER_C2H2_2"/>
    <property type="match status" value="1"/>
</dbReference>
<dbReference type="InterPro" id="IPR038861">
    <property type="entry name" value="ADNP/ADNP2"/>
</dbReference>
<organism evidence="13 14">
    <name type="scientific">Microtus ochrogaster</name>
    <name type="common">Prairie vole</name>
    <dbReference type="NCBI Taxonomy" id="79684"/>
    <lineage>
        <taxon>Eukaryota</taxon>
        <taxon>Metazoa</taxon>
        <taxon>Chordata</taxon>
        <taxon>Craniata</taxon>
        <taxon>Vertebrata</taxon>
        <taxon>Euteleostomi</taxon>
        <taxon>Mammalia</taxon>
        <taxon>Eutheria</taxon>
        <taxon>Euarchontoglires</taxon>
        <taxon>Glires</taxon>
        <taxon>Rodentia</taxon>
        <taxon>Myomorpha</taxon>
        <taxon>Muroidea</taxon>
        <taxon>Cricetidae</taxon>
        <taxon>Arvicolinae</taxon>
        <taxon>Microtus</taxon>
    </lineage>
</organism>
<keyword evidence="4" id="KW-0862">Zinc</keyword>
<feature type="region of interest" description="Disordered" evidence="11">
    <location>
        <begin position="425"/>
        <end position="456"/>
    </location>
</feature>
<evidence type="ECO:0000256" key="2">
    <source>
        <dbReference type="ARBA" id="ARBA00022737"/>
    </source>
</evidence>
<feature type="compositionally biased region" description="Polar residues" evidence="11">
    <location>
        <begin position="1"/>
        <end position="10"/>
    </location>
</feature>
<protein>
    <submittedName>
        <fullName evidence="13">ADNP homeobox protein 2</fullName>
    </submittedName>
</protein>
<accession>A0A8J6GY58</accession>
<dbReference type="Gene3D" id="6.20.250.40">
    <property type="match status" value="1"/>
</dbReference>
<dbReference type="GO" id="GO:0008270">
    <property type="term" value="F:zinc ion binding"/>
    <property type="evidence" value="ECO:0007669"/>
    <property type="project" value="UniProtKB-KW"/>
</dbReference>
<feature type="compositionally biased region" description="Basic and acidic residues" evidence="11">
    <location>
        <begin position="1133"/>
        <end position="1148"/>
    </location>
</feature>
<comment type="caution">
    <text evidence="13">The sequence shown here is derived from an EMBL/GenBank/DDBJ whole genome shotgun (WGS) entry which is preliminary data.</text>
</comment>
<keyword evidence="3 10" id="KW-0863">Zinc-finger</keyword>
<evidence type="ECO:0000313" key="13">
    <source>
        <dbReference type="EMBL" id="KAH0519350.1"/>
    </source>
</evidence>
<evidence type="ECO:0000256" key="7">
    <source>
        <dbReference type="ARBA" id="ARBA00023155"/>
    </source>
</evidence>
<dbReference type="Proteomes" id="UP000710432">
    <property type="component" value="Unassembled WGS sequence"/>
</dbReference>
<dbReference type="InterPro" id="IPR045762">
    <property type="entry name" value="ADNP_Znf"/>
</dbReference>
<evidence type="ECO:0000256" key="6">
    <source>
        <dbReference type="ARBA" id="ARBA00023125"/>
    </source>
</evidence>
<feature type="domain" description="C2H2-type" evidence="12">
    <location>
        <begin position="923"/>
        <end position="951"/>
    </location>
</feature>
<keyword evidence="5" id="KW-0805">Transcription regulation</keyword>
<feature type="region of interest" description="Disordered" evidence="11">
    <location>
        <begin position="1"/>
        <end position="64"/>
    </location>
</feature>
<dbReference type="GO" id="GO:0010468">
    <property type="term" value="P:regulation of gene expression"/>
    <property type="evidence" value="ECO:0007669"/>
    <property type="project" value="TreeGrafter"/>
</dbReference>
<evidence type="ECO:0000256" key="10">
    <source>
        <dbReference type="PROSITE-ProRule" id="PRU00042"/>
    </source>
</evidence>
<evidence type="ECO:0000313" key="14">
    <source>
        <dbReference type="Proteomes" id="UP000710432"/>
    </source>
</evidence>
<keyword evidence="7 13" id="KW-0371">Homeobox</keyword>
<feature type="compositionally biased region" description="Low complexity" evidence="11">
    <location>
        <begin position="115"/>
        <end position="126"/>
    </location>
</feature>
<keyword evidence="8" id="KW-0804">Transcription</keyword>
<dbReference type="Pfam" id="PF19627">
    <property type="entry name" value="ADNP_N"/>
    <property type="match status" value="1"/>
</dbReference>
<evidence type="ECO:0000256" key="11">
    <source>
        <dbReference type="SAM" id="MobiDB-lite"/>
    </source>
</evidence>
<dbReference type="GO" id="GO:0003677">
    <property type="term" value="F:DNA binding"/>
    <property type="evidence" value="ECO:0007669"/>
    <property type="project" value="UniProtKB-KW"/>
</dbReference>
<dbReference type="EMBL" id="JAATJU010005800">
    <property type="protein sequence ID" value="KAH0519350.1"/>
    <property type="molecule type" value="Genomic_DNA"/>
</dbReference>
<dbReference type="SMART" id="SM00355">
    <property type="entry name" value="ZnF_C2H2"/>
    <property type="match status" value="9"/>
</dbReference>